<organism evidence="2 3">
    <name type="scientific">Paraburkholderia azotifigens</name>
    <dbReference type="NCBI Taxonomy" id="2057004"/>
    <lineage>
        <taxon>Bacteria</taxon>
        <taxon>Pseudomonadati</taxon>
        <taxon>Pseudomonadota</taxon>
        <taxon>Betaproteobacteria</taxon>
        <taxon>Burkholderiales</taxon>
        <taxon>Burkholderiaceae</taxon>
        <taxon>Paraburkholderia</taxon>
    </lineage>
</organism>
<name>A0A5C6V6P7_9BURK</name>
<accession>A0A5C6V6P7</accession>
<reference evidence="1 4" key="3">
    <citation type="submission" date="2024-01" db="EMBL/GenBank/DDBJ databases">
        <title>The diversity of rhizobia nodulating Mimosa spp. in eleven states of Brazil covering several biomes is determined by host plant, location, and edaphic factors.</title>
        <authorList>
            <person name="Rouws L."/>
            <person name="Barauna A."/>
            <person name="Beukes C."/>
            <person name="De Faria S.M."/>
            <person name="Gross E."/>
            <person name="Dos Reis Junior F.B."/>
            <person name="Simon M."/>
            <person name="Maluk M."/>
            <person name="Odee D.W."/>
            <person name="Kenicer G."/>
            <person name="Young J.P.W."/>
            <person name="Reis V.M."/>
            <person name="Zilli J."/>
            <person name="James E.K."/>
        </authorList>
    </citation>
    <scope>NUCLEOTIDE SEQUENCE [LARGE SCALE GENOMIC DNA]</scope>
    <source>
        <strain evidence="1 4">JPY530</strain>
    </source>
</reference>
<evidence type="ECO:0000313" key="3">
    <source>
        <dbReference type="Proteomes" id="UP000321776"/>
    </source>
</evidence>
<proteinExistence type="predicted"/>
<dbReference type="Proteomes" id="UP001481677">
    <property type="component" value="Unassembled WGS sequence"/>
</dbReference>
<dbReference type="EMBL" id="JAZHGA010000065">
    <property type="protein sequence ID" value="MEM5346133.1"/>
    <property type="molecule type" value="Genomic_DNA"/>
</dbReference>
<evidence type="ECO:0008006" key="5">
    <source>
        <dbReference type="Google" id="ProtNLM"/>
    </source>
</evidence>
<dbReference type="AlphaFoldDB" id="A0A5C6V6P7"/>
<evidence type="ECO:0000313" key="1">
    <source>
        <dbReference type="EMBL" id="MEM5346133.1"/>
    </source>
</evidence>
<dbReference type="EMBL" id="VOQS01000005">
    <property type="protein sequence ID" value="TXC80261.1"/>
    <property type="molecule type" value="Genomic_DNA"/>
</dbReference>
<reference evidence="2" key="2">
    <citation type="submission" date="2019-08" db="EMBL/GenBank/DDBJ databases">
        <authorList>
            <person name="Im W.-T."/>
        </authorList>
    </citation>
    <scope>NUCLEOTIDE SEQUENCE</scope>
    <source>
        <strain evidence="2">NF 2-5-3</strain>
    </source>
</reference>
<sequence>MNKAVDDVLAEIINVSADLRGRLSELDRVECMVDGILSAPWLEQARTIIRTELMLLSRRKQDLLAKLEALRLDTADLALIPVLRREERDHVVLMRNAQRRVARK</sequence>
<evidence type="ECO:0000313" key="4">
    <source>
        <dbReference type="Proteomes" id="UP001481677"/>
    </source>
</evidence>
<gene>
    <name evidence="2" type="ORF">FRZ40_38885</name>
    <name evidence="1" type="ORF">V4C56_41725</name>
</gene>
<dbReference type="RefSeq" id="WP_147237791.1">
    <property type="nucleotide sequence ID" value="NZ_JAZHFZ010000065.1"/>
</dbReference>
<comment type="caution">
    <text evidence="2">The sequence shown here is derived from an EMBL/GenBank/DDBJ whole genome shotgun (WGS) entry which is preliminary data.</text>
</comment>
<dbReference type="Proteomes" id="UP000321776">
    <property type="component" value="Unassembled WGS sequence"/>
</dbReference>
<evidence type="ECO:0000313" key="2">
    <source>
        <dbReference type="EMBL" id="TXC80261.1"/>
    </source>
</evidence>
<keyword evidence="4" id="KW-1185">Reference proteome</keyword>
<reference evidence="2 3" key="1">
    <citation type="journal article" date="2018" name="Int. J. Syst. Evol. Microbiol.">
        <title>Paraburkholderia azotifigens sp. nov., a nitrogen-fixing bacterium isolated from paddy soil.</title>
        <authorList>
            <person name="Choi G.M."/>
            <person name="Im W.T."/>
        </authorList>
    </citation>
    <scope>NUCLEOTIDE SEQUENCE [LARGE SCALE GENOMIC DNA]</scope>
    <source>
        <strain evidence="2 3">NF 2-5-3</strain>
    </source>
</reference>
<protein>
    <recommendedName>
        <fullName evidence="5">Flagellar protein FliT</fullName>
    </recommendedName>
</protein>